<protein>
    <recommendedName>
        <fullName evidence="2">Putative 4-hydroxy-4-methyl-2-oxoglutarate aldolase</fullName>
    </recommendedName>
    <alternativeName>
        <fullName evidence="3">Regulator of ribonuclease activity homolog</fullName>
    </alternativeName>
    <alternativeName>
        <fullName evidence="4">RraA-like protein</fullName>
    </alternativeName>
</protein>
<dbReference type="GO" id="GO:0046872">
    <property type="term" value="F:metal ion binding"/>
    <property type="evidence" value="ECO:0007669"/>
    <property type="project" value="UniProtKB-KW"/>
</dbReference>
<dbReference type="Pfam" id="PF03737">
    <property type="entry name" value="RraA-like"/>
    <property type="match status" value="1"/>
</dbReference>
<dbReference type="PANTHER" id="PTHR33254:SF4">
    <property type="entry name" value="4-HYDROXY-4-METHYL-2-OXOGLUTARATE ALDOLASE 3-RELATED"/>
    <property type="match status" value="1"/>
</dbReference>
<gene>
    <name evidence="6" type="ORF">FHS49_001701</name>
</gene>
<evidence type="ECO:0000256" key="3">
    <source>
        <dbReference type="ARBA" id="ARBA00029596"/>
    </source>
</evidence>
<organism evidence="6 7">
    <name type="scientific">Sphingobium boeckii</name>
    <dbReference type="NCBI Taxonomy" id="1082345"/>
    <lineage>
        <taxon>Bacteria</taxon>
        <taxon>Pseudomonadati</taxon>
        <taxon>Pseudomonadota</taxon>
        <taxon>Alphaproteobacteria</taxon>
        <taxon>Sphingomonadales</taxon>
        <taxon>Sphingomonadaceae</taxon>
        <taxon>Sphingobium</taxon>
    </lineage>
</organism>
<dbReference type="AlphaFoldDB" id="A0A7W9AHJ7"/>
<accession>A0A7W9AHJ7</accession>
<feature type="binding site" evidence="5">
    <location>
        <begin position="104"/>
        <end position="107"/>
    </location>
    <ligand>
        <name>substrate</name>
    </ligand>
</feature>
<evidence type="ECO:0000313" key="6">
    <source>
        <dbReference type="EMBL" id="MBB5685693.1"/>
    </source>
</evidence>
<keyword evidence="5" id="KW-0479">Metal-binding</keyword>
<name>A0A7W9AHJ7_9SPHN</name>
<evidence type="ECO:0000256" key="1">
    <source>
        <dbReference type="ARBA" id="ARBA00001968"/>
    </source>
</evidence>
<comment type="caution">
    <text evidence="6">The sequence shown here is derived from an EMBL/GenBank/DDBJ whole genome shotgun (WGS) entry which is preliminary data.</text>
</comment>
<dbReference type="SUPFAM" id="SSF89562">
    <property type="entry name" value="RraA-like"/>
    <property type="match status" value="1"/>
</dbReference>
<evidence type="ECO:0000256" key="4">
    <source>
        <dbReference type="ARBA" id="ARBA00030169"/>
    </source>
</evidence>
<dbReference type="PANTHER" id="PTHR33254">
    <property type="entry name" value="4-HYDROXY-4-METHYL-2-OXOGLUTARATE ALDOLASE 3-RELATED"/>
    <property type="match status" value="1"/>
</dbReference>
<comment type="cofactor">
    <cofactor evidence="5">
        <name>Mg(2+)</name>
        <dbReference type="ChEBI" id="CHEBI:18420"/>
    </cofactor>
</comment>
<feature type="binding site" evidence="5">
    <location>
        <position position="127"/>
    </location>
    <ligand>
        <name>Mg(2+)</name>
        <dbReference type="ChEBI" id="CHEBI:18420"/>
    </ligand>
</feature>
<reference evidence="6 7" key="1">
    <citation type="submission" date="2020-08" db="EMBL/GenBank/DDBJ databases">
        <title>Genomic Encyclopedia of Type Strains, Phase IV (KMG-IV): sequencing the most valuable type-strain genomes for metagenomic binning, comparative biology and taxonomic classification.</title>
        <authorList>
            <person name="Goeker M."/>
        </authorList>
    </citation>
    <scope>NUCLEOTIDE SEQUENCE [LARGE SCALE GENOMIC DNA]</scope>
    <source>
        <strain evidence="6 7">DSM 25079</strain>
    </source>
</reference>
<dbReference type="InterPro" id="IPR036704">
    <property type="entry name" value="RraA/RraA-like_sf"/>
</dbReference>
<evidence type="ECO:0000256" key="5">
    <source>
        <dbReference type="PIRSR" id="PIRSR605493-1"/>
    </source>
</evidence>
<proteinExistence type="predicted"/>
<keyword evidence="5" id="KW-0460">Magnesium</keyword>
<comment type="cofactor">
    <cofactor evidence="1">
        <name>a divalent metal cation</name>
        <dbReference type="ChEBI" id="CHEBI:60240"/>
    </cofactor>
</comment>
<feature type="binding site" evidence="5">
    <location>
        <position position="126"/>
    </location>
    <ligand>
        <name>substrate</name>
    </ligand>
</feature>
<dbReference type="CDD" id="cd16841">
    <property type="entry name" value="RraA_family"/>
    <property type="match status" value="1"/>
</dbReference>
<dbReference type="Gene3D" id="3.50.30.40">
    <property type="entry name" value="Ribonuclease E inhibitor RraA/RraA-like"/>
    <property type="match status" value="1"/>
</dbReference>
<dbReference type="InterPro" id="IPR005493">
    <property type="entry name" value="RraA/RraA-like"/>
</dbReference>
<evidence type="ECO:0000313" key="7">
    <source>
        <dbReference type="Proteomes" id="UP000549617"/>
    </source>
</evidence>
<evidence type="ECO:0000256" key="2">
    <source>
        <dbReference type="ARBA" id="ARBA00016549"/>
    </source>
</evidence>
<keyword evidence="7" id="KW-1185">Reference proteome</keyword>
<dbReference type="RefSeq" id="WP_184017221.1">
    <property type="nucleotide sequence ID" value="NZ_JACIJC010000002.1"/>
</dbReference>
<dbReference type="EMBL" id="JACIJC010000002">
    <property type="protein sequence ID" value="MBB5685693.1"/>
    <property type="molecule type" value="Genomic_DNA"/>
</dbReference>
<dbReference type="Proteomes" id="UP000549617">
    <property type="component" value="Unassembled WGS sequence"/>
</dbReference>
<sequence>MIDEAPLVTIQRNFPRPDEQAIAPFRTAFSSNVVDAMGGRGALDHSIRPMTGIDPIGIRIVGTVLTCHAGPADTLALLAAIEIALPGDVLLCATDAFTGTCVAGDTVLGLARNRGVAGFITDGVVRDVKGILATRIPVYCRGISPNSPHNNGPGTVGLPIVIGGVQAQSGDVVIADCDGVVIVPRVELAALAQKLLDVEAAEKGVEKMVREGLTAPSDLLPILKSDRIKYV</sequence>